<dbReference type="PANTHER" id="PTHR33392:SF6">
    <property type="entry name" value="POLYISOPRENYL-TEICHOIC ACID--PEPTIDOGLYCAN TEICHOIC ACID TRANSFERASE TAGU"/>
    <property type="match status" value="1"/>
</dbReference>
<evidence type="ECO:0000313" key="5">
    <source>
        <dbReference type="EMBL" id="MCS3920372.1"/>
    </source>
</evidence>
<keyword evidence="3" id="KW-1133">Transmembrane helix</keyword>
<protein>
    <submittedName>
        <fullName evidence="5">LCP family protein required for cell wall assembly</fullName>
    </submittedName>
</protein>
<gene>
    <name evidence="5" type="ORF">M2350_002801</name>
</gene>
<feature type="compositionally biased region" description="Polar residues" evidence="2">
    <location>
        <begin position="431"/>
        <end position="453"/>
    </location>
</feature>
<feature type="region of interest" description="Disordered" evidence="2">
    <location>
        <begin position="366"/>
        <end position="453"/>
    </location>
</feature>
<evidence type="ECO:0000256" key="3">
    <source>
        <dbReference type="SAM" id="Phobius"/>
    </source>
</evidence>
<dbReference type="NCBIfam" id="TIGR00350">
    <property type="entry name" value="lytR_cpsA_psr"/>
    <property type="match status" value="1"/>
</dbReference>
<organism evidence="5 6">
    <name type="scientific">Candidatus Fervidibacter sacchari</name>
    <dbReference type="NCBI Taxonomy" id="1448929"/>
    <lineage>
        <taxon>Bacteria</taxon>
        <taxon>Candidatus Fervidibacterota</taxon>
        <taxon>Candidatus Fervidibacter</taxon>
    </lineage>
</organism>
<reference evidence="5 6" key="1">
    <citation type="submission" date="2022-08" db="EMBL/GenBank/DDBJ databases">
        <title>Bacterial and archaeal communities from various locations to study Microbial Dark Matter (Phase II).</title>
        <authorList>
            <person name="Stepanauskas R."/>
        </authorList>
    </citation>
    <scope>NUCLEOTIDE SEQUENCE [LARGE SCALE GENOMIC DNA]</scope>
    <source>
        <strain evidence="5 6">PD1</strain>
    </source>
</reference>
<proteinExistence type="inferred from homology"/>
<dbReference type="Proteomes" id="UP001204798">
    <property type="component" value="Unassembled WGS sequence"/>
</dbReference>
<sequence>MTPRHLSSTRQQRLRRRKWKRVILIAAAILVPILSALAGISVHLSLHGQKSLPTRLAEQVVNWFVPPDYAFNGRDRLNILIIGADYDYDNKARPLPKPARSDTILIVSLSKDGEASILSIPRDTVVRFNGKLHKINAAHAIGGPELLRQVIEEQFGIQIHHFVQVTYEAFVKLVDLVGGVDLFVEYDMHYDDNWGKLHIHLQRGFQHLNGEQALGFVRYRGKGYRRFCPKCKVKIERWDPRGDLGRIERQQQFLKALAKKLLQPKMVMKLPRFVSIAHQYVATDMDLKTLLSLANFARLLNLDNMKTATLPGTGARSPFLGSIVIPDREKAPQVLAELFGSTFIVSLWEQGAGSVGGAVKVAARARSGKGERVVRKSVEEEEPHDAQTIEGIPLNHEPIEVIPIEPMNPQPPPPPVAPEPSTPKPEERHSQPSTASPEQTLQSQPKPTEQMPQ</sequence>
<feature type="compositionally biased region" description="Basic and acidic residues" evidence="2">
    <location>
        <begin position="368"/>
        <end position="378"/>
    </location>
</feature>
<feature type="domain" description="Cell envelope-related transcriptional attenuator" evidence="4">
    <location>
        <begin position="100"/>
        <end position="221"/>
    </location>
</feature>
<dbReference type="InterPro" id="IPR050922">
    <property type="entry name" value="LytR/CpsA/Psr_CW_biosynth"/>
</dbReference>
<dbReference type="PANTHER" id="PTHR33392">
    <property type="entry name" value="POLYISOPRENYL-TEICHOIC ACID--PEPTIDOGLYCAN TEICHOIC ACID TRANSFERASE TAGU"/>
    <property type="match status" value="1"/>
</dbReference>
<comment type="similarity">
    <text evidence="1">Belongs to the LytR/CpsA/Psr (LCP) family.</text>
</comment>
<accession>A0ABT2ER24</accession>
<keyword evidence="3" id="KW-0812">Transmembrane</keyword>
<evidence type="ECO:0000256" key="2">
    <source>
        <dbReference type="SAM" id="MobiDB-lite"/>
    </source>
</evidence>
<evidence type="ECO:0000313" key="6">
    <source>
        <dbReference type="Proteomes" id="UP001204798"/>
    </source>
</evidence>
<keyword evidence="3" id="KW-0472">Membrane</keyword>
<comment type="caution">
    <text evidence="5">The sequence shown here is derived from an EMBL/GenBank/DDBJ whole genome shotgun (WGS) entry which is preliminary data.</text>
</comment>
<feature type="compositionally biased region" description="Pro residues" evidence="2">
    <location>
        <begin position="406"/>
        <end position="423"/>
    </location>
</feature>
<keyword evidence="6" id="KW-1185">Reference proteome</keyword>
<dbReference type="Pfam" id="PF03816">
    <property type="entry name" value="LytR_cpsA_psr"/>
    <property type="match status" value="1"/>
</dbReference>
<name>A0ABT2ER24_9BACT</name>
<feature type="transmembrane region" description="Helical" evidence="3">
    <location>
        <begin position="21"/>
        <end position="46"/>
    </location>
</feature>
<evidence type="ECO:0000259" key="4">
    <source>
        <dbReference type="Pfam" id="PF03816"/>
    </source>
</evidence>
<dbReference type="RefSeq" id="WP_259099307.1">
    <property type="nucleotide sequence ID" value="NZ_CP130454.1"/>
</dbReference>
<dbReference type="InterPro" id="IPR004474">
    <property type="entry name" value="LytR_CpsA_psr"/>
</dbReference>
<dbReference type="Gene3D" id="3.40.630.190">
    <property type="entry name" value="LCP protein"/>
    <property type="match status" value="1"/>
</dbReference>
<evidence type="ECO:0000256" key="1">
    <source>
        <dbReference type="ARBA" id="ARBA00006068"/>
    </source>
</evidence>
<dbReference type="EMBL" id="JANUCP010000005">
    <property type="protein sequence ID" value="MCS3920372.1"/>
    <property type="molecule type" value="Genomic_DNA"/>
</dbReference>